<dbReference type="Gene3D" id="3.30.70.100">
    <property type="match status" value="1"/>
</dbReference>
<accession>A0A2A2CKB4</accession>
<name>A0A2A2CKB4_9VIBR</name>
<dbReference type="InterPro" id="IPR011008">
    <property type="entry name" value="Dimeric_a/b-barrel"/>
</dbReference>
<gene>
    <name evidence="3" type="ORF">F0238_16395</name>
    <name evidence="2" type="ORF">TW71_07900</name>
</gene>
<dbReference type="AlphaFoldDB" id="A0A2A2CKB4"/>
<keyword evidence="3" id="KW-0560">Oxidoreductase</keyword>
<evidence type="ECO:0000313" key="2">
    <source>
        <dbReference type="EMBL" id="KJY74864.1"/>
    </source>
</evidence>
<dbReference type="Pfam" id="PF03992">
    <property type="entry name" value="ABM"/>
    <property type="match status" value="1"/>
</dbReference>
<dbReference type="InterPro" id="IPR007138">
    <property type="entry name" value="ABM_dom"/>
</dbReference>
<dbReference type="OrthoDB" id="6105906at2"/>
<sequence length="98" mass="11416">MFRVIYEWRVAAEKMADFQHAWQAVTDTIHETVPGALGSALFRSTQTPDKVLTIAKWRTQKDWEVFWGQSDPAPMRPLHQLGERIGVETFDEVEDRTR</sequence>
<evidence type="ECO:0000313" key="4">
    <source>
        <dbReference type="Proteomes" id="UP000576645"/>
    </source>
</evidence>
<dbReference type="EMBL" id="JXXR01000008">
    <property type="protein sequence ID" value="KJY74864.1"/>
    <property type="molecule type" value="Genomic_DNA"/>
</dbReference>
<dbReference type="GO" id="GO:0004497">
    <property type="term" value="F:monooxygenase activity"/>
    <property type="evidence" value="ECO:0007669"/>
    <property type="project" value="UniProtKB-KW"/>
</dbReference>
<keyword evidence="3" id="KW-0503">Monooxygenase</keyword>
<proteinExistence type="predicted"/>
<reference evidence="3 4" key="2">
    <citation type="submission" date="2019-09" db="EMBL/GenBank/DDBJ databases">
        <title>Draft genome sequencing and comparative genomics of hatchery-associated Vibrios.</title>
        <authorList>
            <person name="Kehlet-Delgado H."/>
            <person name="Mueller R.S."/>
        </authorList>
    </citation>
    <scope>NUCLEOTIDE SEQUENCE [LARGE SCALE GENOMIC DNA]</scope>
    <source>
        <strain evidence="3 4">09-121-3</strain>
    </source>
</reference>
<reference evidence="2" key="1">
    <citation type="journal article" date="2015" name="BMC Genomics">
        <title>Genome mining reveals unlocked bioactive potential of marine Gram-negative bacteria.</title>
        <authorList>
            <person name="Machado H."/>
            <person name="Sonnenschein E.C."/>
            <person name="Melchiorsen J."/>
            <person name="Gram L."/>
        </authorList>
    </citation>
    <scope>NUCLEOTIDE SEQUENCE</scope>
    <source>
        <strain evidence="2">S2052</strain>
    </source>
</reference>
<protein>
    <submittedName>
        <fullName evidence="3">Antibiotic biosynthesis monooxygenase</fullName>
    </submittedName>
</protein>
<comment type="caution">
    <text evidence="2">The sequence shown here is derived from an EMBL/GenBank/DDBJ whole genome shotgun (WGS) entry which is preliminary data.</text>
</comment>
<feature type="domain" description="ABM" evidence="1">
    <location>
        <begin position="1"/>
        <end position="64"/>
    </location>
</feature>
<dbReference type="EMBL" id="VTXP01000008">
    <property type="protein sequence ID" value="NOJ24313.1"/>
    <property type="molecule type" value="Genomic_DNA"/>
</dbReference>
<evidence type="ECO:0000313" key="3">
    <source>
        <dbReference type="EMBL" id="NOJ24313.1"/>
    </source>
</evidence>
<organism evidence="2">
    <name type="scientific">Vibrio coralliilyticus</name>
    <dbReference type="NCBI Taxonomy" id="190893"/>
    <lineage>
        <taxon>Bacteria</taxon>
        <taxon>Pseudomonadati</taxon>
        <taxon>Pseudomonadota</taxon>
        <taxon>Gammaproteobacteria</taxon>
        <taxon>Vibrionales</taxon>
        <taxon>Vibrionaceae</taxon>
        <taxon>Vibrio</taxon>
    </lineage>
</organism>
<dbReference type="Proteomes" id="UP000576645">
    <property type="component" value="Unassembled WGS sequence"/>
</dbReference>
<evidence type="ECO:0000259" key="1">
    <source>
        <dbReference type="Pfam" id="PF03992"/>
    </source>
</evidence>
<dbReference type="RefSeq" id="WP_045985484.1">
    <property type="nucleotide sequence ID" value="NZ_CP063053.1"/>
</dbReference>
<dbReference type="SUPFAM" id="SSF54909">
    <property type="entry name" value="Dimeric alpha+beta barrel"/>
    <property type="match status" value="1"/>
</dbReference>